<dbReference type="InterPro" id="IPR027417">
    <property type="entry name" value="P-loop_NTPase"/>
</dbReference>
<dbReference type="InterPro" id="IPR003439">
    <property type="entry name" value="ABC_transporter-like_ATP-bd"/>
</dbReference>
<dbReference type="EMBL" id="FMYE01000012">
    <property type="protein sequence ID" value="SDB76695.1"/>
    <property type="molecule type" value="Genomic_DNA"/>
</dbReference>
<evidence type="ECO:0000256" key="3">
    <source>
        <dbReference type="ARBA" id="ARBA00022840"/>
    </source>
</evidence>
<organism evidence="5 6">
    <name type="scientific">Bacteroides ovatus</name>
    <dbReference type="NCBI Taxonomy" id="28116"/>
    <lineage>
        <taxon>Bacteria</taxon>
        <taxon>Pseudomonadati</taxon>
        <taxon>Bacteroidota</taxon>
        <taxon>Bacteroidia</taxon>
        <taxon>Bacteroidales</taxon>
        <taxon>Bacteroidaceae</taxon>
        <taxon>Bacteroides</taxon>
    </lineage>
</organism>
<evidence type="ECO:0000256" key="2">
    <source>
        <dbReference type="ARBA" id="ARBA00022741"/>
    </source>
</evidence>
<keyword evidence="3 5" id="KW-0067">ATP-binding</keyword>
<dbReference type="GO" id="GO:0016887">
    <property type="term" value="F:ATP hydrolysis activity"/>
    <property type="evidence" value="ECO:0007669"/>
    <property type="project" value="InterPro"/>
</dbReference>
<accession>A0A1G6G4D7</accession>
<dbReference type="PROSITE" id="PS50893">
    <property type="entry name" value="ABC_TRANSPORTER_2"/>
    <property type="match status" value="1"/>
</dbReference>
<evidence type="ECO:0000256" key="1">
    <source>
        <dbReference type="ARBA" id="ARBA00022448"/>
    </source>
</evidence>
<feature type="domain" description="ABC transporter" evidence="4">
    <location>
        <begin position="18"/>
        <end position="258"/>
    </location>
</feature>
<dbReference type="InterPro" id="IPR003593">
    <property type="entry name" value="AAA+_ATPase"/>
</dbReference>
<reference evidence="5 6" key="1">
    <citation type="submission" date="2016-10" db="EMBL/GenBank/DDBJ databases">
        <authorList>
            <person name="de Groot N.N."/>
        </authorList>
    </citation>
    <scope>NUCLEOTIDE SEQUENCE [LARGE SCALE GENOMIC DNA]</scope>
    <source>
        <strain evidence="5 6">NLAE-zl-C500</strain>
    </source>
</reference>
<sequence length="354" mass="39604">MNDNQNREKLNMQEQETITIRNLATGYKGKHKTYIVARDINASIYAGELTCLLGANGAGKSTLLHTLSGFLPKLSGEIRIMNKEVEKYSDADMSKVISVVLTEKCDLRNMTVEEMVALGRSPYTGFWGVLKKGDKEIVSRAIAGVGIEVLTGRMMHTLSDGEKQKVMIAKALAQETPVIFLDEPTAFLDFPSKVEMMQLLHRLSRDTGKTIFMSTHDLELALQIADKVWMMDKENGVTIGTPEDLSLNGTLSNFFSRKGIMFDQNTGLFKINNEYSVKMHLEGHGQKYAMVRKALLRNGILAGREIESDVYIETGNLQTEGFLLHLPENEVRKAEDIEVLLKLVSGYLVNSRYS</sequence>
<proteinExistence type="predicted"/>
<evidence type="ECO:0000313" key="5">
    <source>
        <dbReference type="EMBL" id="SDB76695.1"/>
    </source>
</evidence>
<dbReference type="GO" id="GO:0005524">
    <property type="term" value="F:ATP binding"/>
    <property type="evidence" value="ECO:0007669"/>
    <property type="project" value="UniProtKB-KW"/>
</dbReference>
<dbReference type="Gene3D" id="3.40.50.300">
    <property type="entry name" value="P-loop containing nucleotide triphosphate hydrolases"/>
    <property type="match status" value="1"/>
</dbReference>
<name>A0A1G6G4D7_BACOV</name>
<dbReference type="SUPFAM" id="SSF52540">
    <property type="entry name" value="P-loop containing nucleoside triphosphate hydrolases"/>
    <property type="match status" value="1"/>
</dbReference>
<evidence type="ECO:0000259" key="4">
    <source>
        <dbReference type="PROSITE" id="PS50893"/>
    </source>
</evidence>
<dbReference type="AlphaFoldDB" id="A0A1G6G4D7"/>
<evidence type="ECO:0000313" key="6">
    <source>
        <dbReference type="Proteomes" id="UP000183670"/>
    </source>
</evidence>
<protein>
    <submittedName>
        <fullName evidence="5">Iron complex transport system ATP-binding protein</fullName>
    </submittedName>
</protein>
<dbReference type="PANTHER" id="PTHR42734:SF21">
    <property type="entry name" value="IRON ABC TRANSPORTER, ATP-BINDING PROTEIN"/>
    <property type="match status" value="1"/>
</dbReference>
<gene>
    <name evidence="5" type="ORF">SAMN05192581_101213</name>
</gene>
<dbReference type="InterPro" id="IPR050153">
    <property type="entry name" value="Metal_Ion_Import_ABC"/>
</dbReference>
<dbReference type="CDD" id="cd03214">
    <property type="entry name" value="ABC_Iron-Siderophores_B12_Hemin"/>
    <property type="match status" value="1"/>
</dbReference>
<dbReference type="Proteomes" id="UP000183670">
    <property type="component" value="Unassembled WGS sequence"/>
</dbReference>
<keyword evidence="2" id="KW-0547">Nucleotide-binding</keyword>
<dbReference type="FunFam" id="3.40.50.300:FF:000134">
    <property type="entry name" value="Iron-enterobactin ABC transporter ATP-binding protein"/>
    <property type="match status" value="1"/>
</dbReference>
<dbReference type="Pfam" id="PF00005">
    <property type="entry name" value="ABC_tran"/>
    <property type="match status" value="1"/>
</dbReference>
<keyword evidence="1" id="KW-0813">Transport</keyword>
<dbReference type="SMART" id="SM00382">
    <property type="entry name" value="AAA"/>
    <property type="match status" value="1"/>
</dbReference>
<dbReference type="PANTHER" id="PTHR42734">
    <property type="entry name" value="METAL TRANSPORT SYSTEM ATP-BINDING PROTEIN TM_0124-RELATED"/>
    <property type="match status" value="1"/>
</dbReference>